<comment type="subcellular location">
    <subcellularLocation>
        <location evidence="1">Cell envelope</location>
    </subcellularLocation>
</comment>
<evidence type="ECO:0000313" key="7">
    <source>
        <dbReference type="EMBL" id="ACB75265.1"/>
    </source>
</evidence>
<reference evidence="7 8" key="1">
    <citation type="journal article" date="2011" name="J. Bacteriol.">
        <title>Genome sequence of the verrucomicrobium Opitutus terrae PB90-1, an abundant inhabitant of rice paddy soil ecosystems.</title>
        <authorList>
            <person name="van Passel M.W."/>
            <person name="Kant R."/>
            <person name="Palva A."/>
            <person name="Copeland A."/>
            <person name="Lucas S."/>
            <person name="Lapidus A."/>
            <person name="Glavina del Rio T."/>
            <person name="Pitluck S."/>
            <person name="Goltsman E."/>
            <person name="Clum A."/>
            <person name="Sun H."/>
            <person name="Schmutz J."/>
            <person name="Larimer F.W."/>
            <person name="Land M.L."/>
            <person name="Hauser L."/>
            <person name="Kyrpides N."/>
            <person name="Mikhailova N."/>
            <person name="Richardson P.P."/>
            <person name="Janssen P.H."/>
            <person name="de Vos W.M."/>
            <person name="Smidt H."/>
        </authorList>
    </citation>
    <scope>NUCLEOTIDE SEQUENCE [LARGE SCALE GENOMIC DNA]</scope>
    <source>
        <strain evidence="8">DSM 11246 / JCM 15787 / PB90-1</strain>
    </source>
</reference>
<dbReference type="PANTHER" id="PTHR30290:SF10">
    <property type="entry name" value="PERIPLASMIC OLIGOPEPTIDE-BINDING PROTEIN-RELATED"/>
    <property type="match status" value="1"/>
</dbReference>
<dbReference type="PANTHER" id="PTHR30290">
    <property type="entry name" value="PERIPLASMIC BINDING COMPONENT OF ABC TRANSPORTER"/>
    <property type="match status" value="1"/>
</dbReference>
<evidence type="ECO:0000256" key="1">
    <source>
        <dbReference type="ARBA" id="ARBA00004196"/>
    </source>
</evidence>
<dbReference type="GO" id="GO:1904680">
    <property type="term" value="F:peptide transmembrane transporter activity"/>
    <property type="evidence" value="ECO:0007669"/>
    <property type="project" value="TreeGrafter"/>
</dbReference>
<dbReference type="Gene3D" id="3.10.105.10">
    <property type="entry name" value="Dipeptide-binding Protein, Domain 3"/>
    <property type="match status" value="1"/>
</dbReference>
<evidence type="ECO:0000313" key="8">
    <source>
        <dbReference type="Proteomes" id="UP000007013"/>
    </source>
</evidence>
<evidence type="ECO:0000259" key="6">
    <source>
        <dbReference type="Pfam" id="PF00496"/>
    </source>
</evidence>
<gene>
    <name evidence="7" type="ordered locus">Oter_1982</name>
</gene>
<dbReference type="STRING" id="452637.Oter_1982"/>
<dbReference type="SUPFAM" id="SSF53850">
    <property type="entry name" value="Periplasmic binding protein-like II"/>
    <property type="match status" value="1"/>
</dbReference>
<keyword evidence="4 5" id="KW-0732">Signal</keyword>
<evidence type="ECO:0000256" key="3">
    <source>
        <dbReference type="ARBA" id="ARBA00022448"/>
    </source>
</evidence>
<dbReference type="Gene3D" id="3.40.190.10">
    <property type="entry name" value="Periplasmic binding protein-like II"/>
    <property type="match status" value="1"/>
</dbReference>
<accession>B1ZYM9</accession>
<dbReference type="RefSeq" id="WP_012374802.1">
    <property type="nucleotide sequence ID" value="NC_010571.1"/>
</dbReference>
<dbReference type="Proteomes" id="UP000007013">
    <property type="component" value="Chromosome"/>
</dbReference>
<evidence type="ECO:0000256" key="2">
    <source>
        <dbReference type="ARBA" id="ARBA00005695"/>
    </source>
</evidence>
<dbReference type="Pfam" id="PF00496">
    <property type="entry name" value="SBP_bac_5"/>
    <property type="match status" value="1"/>
</dbReference>
<dbReference type="EMBL" id="CP001032">
    <property type="protein sequence ID" value="ACB75265.1"/>
    <property type="molecule type" value="Genomic_DNA"/>
</dbReference>
<dbReference type="Gene3D" id="3.90.76.10">
    <property type="entry name" value="Dipeptide-binding Protein, Domain 1"/>
    <property type="match status" value="1"/>
</dbReference>
<keyword evidence="8" id="KW-1185">Reference proteome</keyword>
<dbReference type="OrthoDB" id="137511at2"/>
<evidence type="ECO:0000256" key="4">
    <source>
        <dbReference type="ARBA" id="ARBA00022729"/>
    </source>
</evidence>
<dbReference type="KEGG" id="ote:Oter_1982"/>
<dbReference type="InterPro" id="IPR000914">
    <property type="entry name" value="SBP_5_dom"/>
</dbReference>
<dbReference type="InterPro" id="IPR030678">
    <property type="entry name" value="Peptide/Ni-bd"/>
</dbReference>
<evidence type="ECO:0000256" key="5">
    <source>
        <dbReference type="SAM" id="SignalP"/>
    </source>
</evidence>
<keyword evidence="3" id="KW-0813">Transport</keyword>
<comment type="similarity">
    <text evidence="2">Belongs to the bacterial solute-binding protein 5 family.</text>
</comment>
<dbReference type="GO" id="GO:0015833">
    <property type="term" value="P:peptide transport"/>
    <property type="evidence" value="ECO:0007669"/>
    <property type="project" value="TreeGrafter"/>
</dbReference>
<dbReference type="PROSITE" id="PS51257">
    <property type="entry name" value="PROKAR_LIPOPROTEIN"/>
    <property type="match status" value="1"/>
</dbReference>
<dbReference type="FunFam" id="3.90.76.10:FF:000001">
    <property type="entry name" value="Oligopeptide ABC transporter substrate-binding protein"/>
    <property type="match status" value="1"/>
</dbReference>
<feature type="chain" id="PRO_5002775040" evidence="5">
    <location>
        <begin position="26"/>
        <end position="543"/>
    </location>
</feature>
<proteinExistence type="inferred from homology"/>
<name>B1ZYM9_OPITP</name>
<sequence length="543" mass="60529">MRFWCFPRLVSVLCAALLAGSCARREPPVEVATREHTLLLGNLAEPTDLDPHTSITYTDQNVILALFEGLTALDEKTSRAVPGVAERWDVSDDGRTYTFHLRPAARWSNGDAVTARDFAYSFERILSPGLASEYSYLLWPIRGAQAFNRGDVKPFADVGVTVVDDHTLRLTLERPTPYLLALAANPVWFPVHRATIEKFGRIDQRSTAWTRPGNLVGNGAFTLAEWLPNARIVVSKNAHYWGAAANTLEKIVFLPTENPDVEERGFRTGQVHITYGVPIEKIARYRETAPEQLRLDPFLQTFFLRFNVTRPPLDRPEVRQAIALAIDREALARAVLRGSRLAAPHFTPPGCAGYTAEARVGFDLAKARALLADAGFPNGEGLPVLEFQFRNDDTQPKVAEAIQSMLGQIGVRVSLAPFEQKTWLQNQQSLAYTIVFSAWVGDFADPATFLDLFAGGGGNNWTGWADAEYDRWLQEASRLTDSNARFALFQRAEARLLAQAPITPLFFGARTYLINPAVKNWEPALLGFHRYQFVRLEPAAPAY</sequence>
<protein>
    <submittedName>
        <fullName evidence="7">Extracellular solute-binding protein family 5</fullName>
    </submittedName>
</protein>
<feature type="signal peptide" evidence="5">
    <location>
        <begin position="1"/>
        <end position="25"/>
    </location>
</feature>
<feature type="domain" description="Solute-binding protein family 5" evidence="6">
    <location>
        <begin position="81"/>
        <end position="460"/>
    </location>
</feature>
<dbReference type="InterPro" id="IPR039424">
    <property type="entry name" value="SBP_5"/>
</dbReference>
<dbReference type="eggNOG" id="COG4166">
    <property type="taxonomic scope" value="Bacteria"/>
</dbReference>
<dbReference type="GO" id="GO:0043190">
    <property type="term" value="C:ATP-binding cassette (ABC) transporter complex"/>
    <property type="evidence" value="ECO:0007669"/>
    <property type="project" value="InterPro"/>
</dbReference>
<dbReference type="GO" id="GO:0030288">
    <property type="term" value="C:outer membrane-bounded periplasmic space"/>
    <property type="evidence" value="ECO:0007669"/>
    <property type="project" value="UniProtKB-ARBA"/>
</dbReference>
<dbReference type="PIRSF" id="PIRSF002741">
    <property type="entry name" value="MppA"/>
    <property type="match status" value="1"/>
</dbReference>
<dbReference type="CDD" id="cd08504">
    <property type="entry name" value="PBP2_OppA"/>
    <property type="match status" value="1"/>
</dbReference>
<dbReference type="HOGENOM" id="CLU_017028_0_3_0"/>
<organism evidence="7 8">
    <name type="scientific">Opitutus terrae (strain DSM 11246 / JCM 15787 / PB90-1)</name>
    <dbReference type="NCBI Taxonomy" id="452637"/>
    <lineage>
        <taxon>Bacteria</taxon>
        <taxon>Pseudomonadati</taxon>
        <taxon>Verrucomicrobiota</taxon>
        <taxon>Opitutia</taxon>
        <taxon>Opitutales</taxon>
        <taxon>Opitutaceae</taxon>
        <taxon>Opitutus</taxon>
    </lineage>
</organism>
<dbReference type="AlphaFoldDB" id="B1ZYM9"/>